<feature type="short sequence motif" description="'KMSKS' region" evidence="9">
    <location>
        <begin position="787"/>
        <end position="791"/>
    </location>
</feature>
<gene>
    <name evidence="9" type="primary">leuS</name>
    <name evidence="16" type="ORF">LX97_01388</name>
</gene>
<dbReference type="Gene3D" id="3.40.50.620">
    <property type="entry name" value="HUPs"/>
    <property type="match status" value="3"/>
</dbReference>
<dbReference type="InterPro" id="IPR009080">
    <property type="entry name" value="tRNAsynth_Ia_anticodon-bd"/>
</dbReference>
<keyword evidence="2 9" id="KW-0963">Cytoplasm</keyword>
<evidence type="ECO:0000256" key="6">
    <source>
        <dbReference type="ARBA" id="ARBA00022917"/>
    </source>
</evidence>
<evidence type="ECO:0000259" key="15">
    <source>
        <dbReference type="Pfam" id="PF13603"/>
    </source>
</evidence>
<keyword evidence="3 9" id="KW-0436">Ligase</keyword>
<sequence length="1013" mass="115750">MLLYDHKEIEAKWQKHWAENKTFKAVNNSDKPKFYALDMFPYPSGAGLHVGHPLGYIASDIVSRYKRHTGHNVLHPMGYDSFGLPAEQYAIQTGQHPAITTKENIARYREQMDRIGFSFDWDREVRTSSPDYYKYTQEIFIMLFESWYDKDADKAQPISLLESRFRESGTSTINAATDEDLRQFTAAEWNAFTDKEQQEILLDYRLTFLADTEVNWCPALGTVLANDEIVNGVSERGGHPVVRKKMRQWMMRISAFAERLLNDLDGLDWSESIKEIQRNWIGKSVGALVEFRIQNSEFRIPVFTTRPDTIYGVTFMTLAPEHELVDQITTPEQKEAVEAYKKATAARSERERMADVKTISGVFTGAYATHPLSGEPVPVWIGDYVLAGYGTGAVMAVPCGDERDHAFANFFADQEGMPEIKNIFEGVDISAEAYVAKDKTPLCNSDFLNGMSYQTGAMAAAIEKLEAVGAGKGKTNYRLRDAVFSRQRYWGEPFPVYYKDGLPQMIDRKHLPIELPEVDEYLPTEDGAPPLGRATTWSWCTQENKVVSNEDERDCVFPLELNTMPGWAGSSWYMFRYMDANNEDEMFSAAAQEYWNNVDLYIGGSEHATGHLLYSRFWVKLLHDLGKVTVKEPFQKMINQGMILGESAFAYSMSIDIIYSPNTREGSYEFEALVSHSMGEFYIKHYNLFKDSIWADKVIFERNFNTLCDLDKRKFRHFDEQIRSQIPKGLPGYNLTFSTRRVHIPIDKVKNACIIEDRVQDVKDLTKTYLEIRNLDNDFDTSHEPEKMSKSKYNVVNPDDICDQYGADTLRLYEMFLGPLEQAKPWNTAGITGVYGFMKKLWKLYHDENGFAVSDEKASPDSMKTLHKTIKKVQDDIENFSFNTSVSSFMIAVNELTTQKCNSRAVLEPLAVLVSPYAPHIAEELWSLLGHNESISDAPFPVFDEKHLVESSKTYPISFNGKMKFTLDLPVDISKNELEKMVLDNEKVQQQLEGKQIRKTIIVPGKIVNFVVG</sequence>
<keyword evidence="5 9" id="KW-0067">ATP-binding</keyword>
<feature type="domain" description="Aminoacyl-tRNA synthetase class Ia" evidence="12">
    <location>
        <begin position="783"/>
        <end position="813"/>
    </location>
</feature>
<dbReference type="InterPro" id="IPR025709">
    <property type="entry name" value="Leu_tRNA-synth_edit"/>
</dbReference>
<dbReference type="Pfam" id="PF00133">
    <property type="entry name" value="tRNA-synt_1"/>
    <property type="match status" value="1"/>
</dbReference>
<dbReference type="HAMAP" id="MF_00049_B">
    <property type="entry name" value="Leu_tRNA_synth_B"/>
    <property type="match status" value="1"/>
</dbReference>
<evidence type="ECO:0000256" key="1">
    <source>
        <dbReference type="ARBA" id="ARBA00005594"/>
    </source>
</evidence>
<evidence type="ECO:0000259" key="12">
    <source>
        <dbReference type="Pfam" id="PF00133"/>
    </source>
</evidence>
<dbReference type="Pfam" id="PF08264">
    <property type="entry name" value="Anticodon_1"/>
    <property type="match status" value="1"/>
</dbReference>
<dbReference type="InterPro" id="IPR002300">
    <property type="entry name" value="aa-tRNA-synth_Ia"/>
</dbReference>
<dbReference type="SUPFAM" id="SSF52374">
    <property type="entry name" value="Nucleotidylyl transferase"/>
    <property type="match status" value="1"/>
</dbReference>
<dbReference type="EC" id="6.1.1.4" evidence="9"/>
<dbReference type="InterPro" id="IPR001412">
    <property type="entry name" value="aa-tRNA-synth_I_CS"/>
</dbReference>
<dbReference type="PROSITE" id="PS00178">
    <property type="entry name" value="AA_TRNA_LIGASE_I"/>
    <property type="match status" value="1"/>
</dbReference>
<protein>
    <recommendedName>
        <fullName evidence="9">Leucine--tRNA ligase</fullName>
        <ecNumber evidence="9">6.1.1.4</ecNumber>
    </recommendedName>
    <alternativeName>
        <fullName evidence="9">Leucyl-tRNA synthetase</fullName>
        <shortName evidence="9">LeuRS</shortName>
    </alternativeName>
</protein>
<evidence type="ECO:0000256" key="9">
    <source>
        <dbReference type="HAMAP-Rule" id="MF_00049"/>
    </source>
</evidence>
<dbReference type="SUPFAM" id="SSF47323">
    <property type="entry name" value="Anticodon-binding domain of a subclass of class I aminoacyl-tRNA synthetases"/>
    <property type="match status" value="1"/>
</dbReference>
<name>A0ABX5Q2U4_9FLAO</name>
<keyword evidence="7 9" id="KW-0030">Aminoacyl-tRNA synthetase</keyword>
<dbReference type="PANTHER" id="PTHR43740">
    <property type="entry name" value="LEUCYL-TRNA SYNTHETASE"/>
    <property type="match status" value="1"/>
</dbReference>
<reference evidence="16 17" key="1">
    <citation type="submission" date="2018-06" db="EMBL/GenBank/DDBJ databases">
        <title>Genomic Encyclopedia of Archaeal and Bacterial Type Strains, Phase II (KMG-II): from individual species to whole genera.</title>
        <authorList>
            <person name="Goeker M."/>
        </authorList>
    </citation>
    <scope>NUCLEOTIDE SEQUENCE [LARGE SCALE GENOMIC DNA]</scope>
    <source>
        <strain evidence="16 17">DSM 17205</strain>
    </source>
</reference>
<evidence type="ECO:0000256" key="10">
    <source>
        <dbReference type="RuleBase" id="RU363035"/>
    </source>
</evidence>
<proteinExistence type="inferred from homology"/>
<dbReference type="RefSeq" id="WP_015362227.1">
    <property type="nucleotide sequence ID" value="NZ_QKZR01000001.1"/>
</dbReference>
<dbReference type="PANTHER" id="PTHR43740:SF2">
    <property type="entry name" value="LEUCINE--TRNA LIGASE, MITOCHONDRIAL"/>
    <property type="match status" value="1"/>
</dbReference>
<feature type="domain" description="Methionyl/Leucyl tRNA synthetase" evidence="14">
    <location>
        <begin position="40"/>
        <end position="146"/>
    </location>
</feature>
<keyword evidence="17" id="KW-1185">Reference proteome</keyword>
<comment type="similarity">
    <text evidence="1 9 10">Belongs to the class-I aminoacyl-tRNA synthetase family.</text>
</comment>
<organism evidence="16 17">
    <name type="scientific">Nonlabens dokdonensis</name>
    <dbReference type="NCBI Taxonomy" id="328515"/>
    <lineage>
        <taxon>Bacteria</taxon>
        <taxon>Pseudomonadati</taxon>
        <taxon>Bacteroidota</taxon>
        <taxon>Flavobacteriia</taxon>
        <taxon>Flavobacteriales</taxon>
        <taxon>Flavobacteriaceae</taxon>
        <taxon>Nonlabens</taxon>
    </lineage>
</organism>
<feature type="coiled-coil region" evidence="11">
    <location>
        <begin position="971"/>
        <end position="998"/>
    </location>
</feature>
<evidence type="ECO:0000313" key="17">
    <source>
        <dbReference type="Proteomes" id="UP000248584"/>
    </source>
</evidence>
<evidence type="ECO:0000256" key="7">
    <source>
        <dbReference type="ARBA" id="ARBA00023146"/>
    </source>
</evidence>
<comment type="subcellular location">
    <subcellularLocation>
        <location evidence="9">Cytoplasm</location>
    </subcellularLocation>
</comment>
<dbReference type="SUPFAM" id="SSF50677">
    <property type="entry name" value="ValRS/IleRS/LeuRS editing domain"/>
    <property type="match status" value="1"/>
</dbReference>
<keyword evidence="4 9" id="KW-0547">Nucleotide-binding</keyword>
<feature type="domain" description="Leucyl-tRNA synthetase editing" evidence="15">
    <location>
        <begin position="278"/>
        <end position="458"/>
    </location>
</feature>
<evidence type="ECO:0000256" key="8">
    <source>
        <dbReference type="ARBA" id="ARBA00047469"/>
    </source>
</evidence>
<dbReference type="InterPro" id="IPR009008">
    <property type="entry name" value="Val/Leu/Ile-tRNA-synth_edit"/>
</dbReference>
<feature type="domain" description="Methionyl/Valyl/Leucyl/Isoleucyl-tRNA synthetase anticodon-binding" evidence="13">
    <location>
        <begin position="865"/>
        <end position="972"/>
    </location>
</feature>
<dbReference type="Gene3D" id="1.10.730.10">
    <property type="entry name" value="Isoleucyl-tRNA Synthetase, Domain 1"/>
    <property type="match status" value="1"/>
</dbReference>
<evidence type="ECO:0000256" key="3">
    <source>
        <dbReference type="ARBA" id="ARBA00022598"/>
    </source>
</evidence>
<evidence type="ECO:0000259" key="14">
    <source>
        <dbReference type="Pfam" id="PF09334"/>
    </source>
</evidence>
<dbReference type="Proteomes" id="UP000248584">
    <property type="component" value="Unassembled WGS sequence"/>
</dbReference>
<accession>A0ABX5Q2U4</accession>
<comment type="caution">
    <text evidence="9">Lacks conserved residue(s) required for the propagation of feature annotation.</text>
</comment>
<dbReference type="InterPro" id="IPR014729">
    <property type="entry name" value="Rossmann-like_a/b/a_fold"/>
</dbReference>
<keyword evidence="6 9" id="KW-0648">Protein biosynthesis</keyword>
<dbReference type="PRINTS" id="PR00985">
    <property type="entry name" value="TRNASYNTHLEU"/>
</dbReference>
<evidence type="ECO:0000256" key="2">
    <source>
        <dbReference type="ARBA" id="ARBA00022490"/>
    </source>
</evidence>
<dbReference type="Pfam" id="PF13603">
    <property type="entry name" value="tRNA-synt_1_2"/>
    <property type="match status" value="1"/>
</dbReference>
<keyword evidence="11" id="KW-0175">Coiled coil</keyword>
<dbReference type="InterPro" id="IPR013155">
    <property type="entry name" value="M/V/L/I-tRNA-synth_anticd-bd"/>
</dbReference>
<evidence type="ECO:0000256" key="4">
    <source>
        <dbReference type="ARBA" id="ARBA00022741"/>
    </source>
</evidence>
<evidence type="ECO:0000259" key="13">
    <source>
        <dbReference type="Pfam" id="PF08264"/>
    </source>
</evidence>
<evidence type="ECO:0000256" key="5">
    <source>
        <dbReference type="ARBA" id="ARBA00022840"/>
    </source>
</evidence>
<dbReference type="EMBL" id="QKZR01000001">
    <property type="protein sequence ID" value="PZX44377.1"/>
    <property type="molecule type" value="Genomic_DNA"/>
</dbReference>
<dbReference type="InterPro" id="IPR002302">
    <property type="entry name" value="Leu-tRNA-ligase"/>
</dbReference>
<comment type="caution">
    <text evidence="16">The sequence shown here is derived from an EMBL/GenBank/DDBJ whole genome shotgun (WGS) entry which is preliminary data.</text>
</comment>
<feature type="binding site" evidence="9">
    <location>
        <position position="790"/>
    </location>
    <ligand>
        <name>ATP</name>
        <dbReference type="ChEBI" id="CHEBI:30616"/>
    </ligand>
</feature>
<comment type="catalytic activity">
    <reaction evidence="8 9">
        <text>tRNA(Leu) + L-leucine + ATP = L-leucyl-tRNA(Leu) + AMP + diphosphate</text>
        <dbReference type="Rhea" id="RHEA:11688"/>
        <dbReference type="Rhea" id="RHEA-COMP:9613"/>
        <dbReference type="Rhea" id="RHEA-COMP:9622"/>
        <dbReference type="ChEBI" id="CHEBI:30616"/>
        <dbReference type="ChEBI" id="CHEBI:33019"/>
        <dbReference type="ChEBI" id="CHEBI:57427"/>
        <dbReference type="ChEBI" id="CHEBI:78442"/>
        <dbReference type="ChEBI" id="CHEBI:78494"/>
        <dbReference type="ChEBI" id="CHEBI:456215"/>
        <dbReference type="EC" id="6.1.1.4"/>
    </reaction>
</comment>
<evidence type="ECO:0000256" key="11">
    <source>
        <dbReference type="SAM" id="Coils"/>
    </source>
</evidence>
<dbReference type="CDD" id="cd07958">
    <property type="entry name" value="Anticodon_Ia_Leu_BEm"/>
    <property type="match status" value="1"/>
</dbReference>
<evidence type="ECO:0000313" key="16">
    <source>
        <dbReference type="EMBL" id="PZX44377.1"/>
    </source>
</evidence>
<dbReference type="InterPro" id="IPR015413">
    <property type="entry name" value="Methionyl/Leucyl_tRNA_Synth"/>
</dbReference>
<dbReference type="Pfam" id="PF09334">
    <property type="entry name" value="tRNA-synt_1g"/>
    <property type="match status" value="1"/>
</dbReference>